<keyword evidence="10" id="KW-1185">Reference proteome</keyword>
<dbReference type="EMBL" id="JAVRHL010000003">
    <property type="protein sequence ID" value="MDT0683964.1"/>
    <property type="molecule type" value="Genomic_DNA"/>
</dbReference>
<evidence type="ECO:0000256" key="1">
    <source>
        <dbReference type="ARBA" id="ARBA00004651"/>
    </source>
</evidence>
<evidence type="ECO:0000313" key="10">
    <source>
        <dbReference type="Proteomes" id="UP001265259"/>
    </source>
</evidence>
<gene>
    <name evidence="9" type="ORF">RM543_14840</name>
</gene>
<evidence type="ECO:0000259" key="8">
    <source>
        <dbReference type="Pfam" id="PF04290"/>
    </source>
</evidence>
<accession>A0ABU3DJS4</accession>
<dbReference type="Pfam" id="PF04290">
    <property type="entry name" value="DctQ"/>
    <property type="match status" value="1"/>
</dbReference>
<keyword evidence="2 7" id="KW-0813">Transport</keyword>
<feature type="transmembrane region" description="Helical" evidence="7">
    <location>
        <begin position="51"/>
        <end position="71"/>
    </location>
</feature>
<reference evidence="9 10" key="1">
    <citation type="submission" date="2023-09" db="EMBL/GenBank/DDBJ databases">
        <authorList>
            <person name="Rey-Velasco X."/>
        </authorList>
    </citation>
    <scope>NUCLEOTIDE SEQUENCE [LARGE SCALE GENOMIC DNA]</scope>
    <source>
        <strain evidence="9 10">F158</strain>
    </source>
</reference>
<dbReference type="InterPro" id="IPR055348">
    <property type="entry name" value="DctQ"/>
</dbReference>
<evidence type="ECO:0000256" key="3">
    <source>
        <dbReference type="ARBA" id="ARBA00022475"/>
    </source>
</evidence>
<dbReference type="RefSeq" id="WP_311692983.1">
    <property type="nucleotide sequence ID" value="NZ_JAVRHL010000003.1"/>
</dbReference>
<feature type="domain" description="Tripartite ATP-independent periplasmic transporters DctQ component" evidence="8">
    <location>
        <begin position="27"/>
        <end position="173"/>
    </location>
</feature>
<comment type="function">
    <text evidence="7">Part of the tripartite ATP-independent periplasmic (TRAP) transport system.</text>
</comment>
<organism evidence="9 10">
    <name type="scientific">Tropicimonas omnivorans</name>
    <dbReference type="NCBI Taxonomy" id="3075590"/>
    <lineage>
        <taxon>Bacteria</taxon>
        <taxon>Pseudomonadati</taxon>
        <taxon>Pseudomonadota</taxon>
        <taxon>Alphaproteobacteria</taxon>
        <taxon>Rhodobacterales</taxon>
        <taxon>Roseobacteraceae</taxon>
        <taxon>Tropicimonas</taxon>
    </lineage>
</organism>
<comment type="caution">
    <text evidence="9">The sequence shown here is derived from an EMBL/GenBank/DDBJ whole genome shotgun (WGS) entry which is preliminary data.</text>
</comment>
<proteinExistence type="inferred from homology"/>
<keyword evidence="4 7" id="KW-0812">Transmembrane</keyword>
<protein>
    <recommendedName>
        <fullName evidence="7">TRAP transporter small permease protein</fullName>
    </recommendedName>
</protein>
<evidence type="ECO:0000256" key="2">
    <source>
        <dbReference type="ARBA" id="ARBA00022448"/>
    </source>
</evidence>
<keyword evidence="3" id="KW-1003">Cell membrane</keyword>
<feature type="transmembrane region" description="Helical" evidence="7">
    <location>
        <begin position="92"/>
        <end position="113"/>
    </location>
</feature>
<sequence>MRGIGVLIERAARGMAVLAGIGLLGLSAMVCVSVIGRALTGLGLGPVRGDYELMANGCGIAVFWVLPWATLSRAHVRVDIAASRLPARLREGLGTLGDLSLALAAFVILRQLWLGFGEKLPYGSEALRAALGLAARPYYTETTFDLGLPVWALLAAALAGAIMTFVAAVRAAWVSLAEAMS</sequence>
<comment type="subunit">
    <text evidence="7">The complex comprises the extracytoplasmic solute receptor protein and the two transmembrane proteins.</text>
</comment>
<keyword evidence="5 7" id="KW-1133">Transmembrane helix</keyword>
<evidence type="ECO:0000313" key="9">
    <source>
        <dbReference type="EMBL" id="MDT0683964.1"/>
    </source>
</evidence>
<feature type="transmembrane region" description="Helical" evidence="7">
    <location>
        <begin position="12"/>
        <end position="39"/>
    </location>
</feature>
<keyword evidence="7" id="KW-0997">Cell inner membrane</keyword>
<evidence type="ECO:0000256" key="6">
    <source>
        <dbReference type="ARBA" id="ARBA00023136"/>
    </source>
</evidence>
<evidence type="ECO:0000256" key="5">
    <source>
        <dbReference type="ARBA" id="ARBA00022989"/>
    </source>
</evidence>
<feature type="transmembrane region" description="Helical" evidence="7">
    <location>
        <begin position="150"/>
        <end position="173"/>
    </location>
</feature>
<dbReference type="Proteomes" id="UP001265259">
    <property type="component" value="Unassembled WGS sequence"/>
</dbReference>
<keyword evidence="6 7" id="KW-0472">Membrane</keyword>
<evidence type="ECO:0000256" key="4">
    <source>
        <dbReference type="ARBA" id="ARBA00022692"/>
    </source>
</evidence>
<name>A0ABU3DJS4_9RHOB</name>
<comment type="similarity">
    <text evidence="7">Belongs to the TRAP transporter small permease family.</text>
</comment>
<evidence type="ECO:0000256" key="7">
    <source>
        <dbReference type="RuleBase" id="RU369079"/>
    </source>
</evidence>
<comment type="subcellular location">
    <subcellularLocation>
        <location evidence="7">Cell inner membrane</location>
        <topology evidence="7">Multi-pass membrane protein</topology>
    </subcellularLocation>
    <subcellularLocation>
        <location evidence="1">Cell membrane</location>
        <topology evidence="1">Multi-pass membrane protein</topology>
    </subcellularLocation>
</comment>